<proteinExistence type="predicted"/>
<evidence type="ECO:0000313" key="2">
    <source>
        <dbReference type="Proteomes" id="UP000192746"/>
    </source>
</evidence>
<name>A0A1Y1T552_9FLAO</name>
<dbReference type="Proteomes" id="UP000192746">
    <property type="component" value="Unassembled WGS sequence"/>
</dbReference>
<dbReference type="AlphaFoldDB" id="A0A1Y1T552"/>
<evidence type="ECO:0000313" key="1">
    <source>
        <dbReference type="EMBL" id="ORL46168.1"/>
    </source>
</evidence>
<accession>A0A1Y1T552</accession>
<keyword evidence="2" id="KW-1185">Reference proteome</keyword>
<dbReference type="STRING" id="1185767.IIF7_06341"/>
<protein>
    <submittedName>
        <fullName evidence="1">Uncharacterized protein</fullName>
    </submittedName>
</protein>
<sequence>MPQSSSIDHLDFVRVHPDLPYFSFTPVVNEGFKLKPDDKFLKKISSNYLRKTNSRVDSMVIRKL</sequence>
<dbReference type="EMBL" id="ARYN01000005">
    <property type="protein sequence ID" value="ORL46168.1"/>
    <property type="molecule type" value="Genomic_DNA"/>
</dbReference>
<reference evidence="1 2" key="1">
    <citation type="submission" date="2013-04" db="EMBL/GenBank/DDBJ databases">
        <title>Zunongwangia sp. 22II14-10F7 Genome Sequencing.</title>
        <authorList>
            <person name="Lai Q."/>
            <person name="Shao Z."/>
        </authorList>
    </citation>
    <scope>NUCLEOTIDE SEQUENCE [LARGE SCALE GENOMIC DNA]</scope>
    <source>
        <strain evidence="1 2">22II14-10F7</strain>
    </source>
</reference>
<gene>
    <name evidence="1" type="ORF">IIF7_06341</name>
</gene>
<organism evidence="1 2">
    <name type="scientific">Zunongwangia atlantica 22II14-10F7</name>
    <dbReference type="NCBI Taxonomy" id="1185767"/>
    <lineage>
        <taxon>Bacteria</taxon>
        <taxon>Pseudomonadati</taxon>
        <taxon>Bacteroidota</taxon>
        <taxon>Flavobacteriia</taxon>
        <taxon>Flavobacteriales</taxon>
        <taxon>Flavobacteriaceae</taxon>
        <taxon>Zunongwangia</taxon>
    </lineage>
</organism>
<comment type="caution">
    <text evidence="1">The sequence shown here is derived from an EMBL/GenBank/DDBJ whole genome shotgun (WGS) entry which is preliminary data.</text>
</comment>